<sequence>MKNGFLSTIYYQIGIVRDFILT</sequence>
<accession>A0A653CTE7</accession>
<keyword evidence="2" id="KW-1185">Reference proteome</keyword>
<name>A0A653CTE7_CALMS</name>
<reference evidence="1 2" key="1">
    <citation type="submission" date="2019-01" db="EMBL/GenBank/DDBJ databases">
        <authorList>
            <person name="Sayadi A."/>
        </authorList>
    </citation>
    <scope>NUCLEOTIDE SEQUENCE [LARGE SCALE GENOMIC DNA]</scope>
</reference>
<protein>
    <submittedName>
        <fullName evidence="1">Uncharacterized protein</fullName>
    </submittedName>
</protein>
<evidence type="ECO:0000313" key="1">
    <source>
        <dbReference type="EMBL" id="VEN51201.1"/>
    </source>
</evidence>
<dbReference type="AlphaFoldDB" id="A0A653CTE7"/>
<dbReference type="Proteomes" id="UP000410492">
    <property type="component" value="Unassembled WGS sequence"/>
</dbReference>
<organism evidence="1 2">
    <name type="scientific">Callosobruchus maculatus</name>
    <name type="common">Southern cowpea weevil</name>
    <name type="synonym">Pulse bruchid</name>
    <dbReference type="NCBI Taxonomy" id="64391"/>
    <lineage>
        <taxon>Eukaryota</taxon>
        <taxon>Metazoa</taxon>
        <taxon>Ecdysozoa</taxon>
        <taxon>Arthropoda</taxon>
        <taxon>Hexapoda</taxon>
        <taxon>Insecta</taxon>
        <taxon>Pterygota</taxon>
        <taxon>Neoptera</taxon>
        <taxon>Endopterygota</taxon>
        <taxon>Coleoptera</taxon>
        <taxon>Polyphaga</taxon>
        <taxon>Cucujiformia</taxon>
        <taxon>Chrysomeloidea</taxon>
        <taxon>Chrysomelidae</taxon>
        <taxon>Bruchinae</taxon>
        <taxon>Bruchini</taxon>
        <taxon>Callosobruchus</taxon>
    </lineage>
</organism>
<dbReference type="EMBL" id="CAACVG010008831">
    <property type="protein sequence ID" value="VEN51201.1"/>
    <property type="molecule type" value="Genomic_DNA"/>
</dbReference>
<gene>
    <name evidence="1" type="ORF">CALMAC_LOCUS11737</name>
</gene>
<proteinExistence type="predicted"/>
<evidence type="ECO:0000313" key="2">
    <source>
        <dbReference type="Proteomes" id="UP000410492"/>
    </source>
</evidence>